<proteinExistence type="predicted"/>
<reference evidence="1 2" key="1">
    <citation type="journal article" date="2015" name="Genome Biol.">
        <title>Comparative genomics of Steinernema reveals deeply conserved gene regulatory networks.</title>
        <authorList>
            <person name="Dillman A.R."/>
            <person name="Macchietto M."/>
            <person name="Porter C.F."/>
            <person name="Rogers A."/>
            <person name="Williams B."/>
            <person name="Antoshechkin I."/>
            <person name="Lee M.M."/>
            <person name="Goodwin Z."/>
            <person name="Lu X."/>
            <person name="Lewis E.E."/>
            <person name="Goodrich-Blair H."/>
            <person name="Stock S.P."/>
            <person name="Adams B.J."/>
            <person name="Sternberg P.W."/>
            <person name="Mortazavi A."/>
        </authorList>
    </citation>
    <scope>NUCLEOTIDE SEQUENCE [LARGE SCALE GENOMIC DNA]</scope>
    <source>
        <strain evidence="1 2">ALL</strain>
    </source>
</reference>
<evidence type="ECO:0000313" key="2">
    <source>
        <dbReference type="Proteomes" id="UP000298663"/>
    </source>
</evidence>
<dbReference type="EMBL" id="AZBU02000009">
    <property type="protein sequence ID" value="TKR64220.1"/>
    <property type="molecule type" value="Genomic_DNA"/>
</dbReference>
<organism evidence="1 2">
    <name type="scientific">Steinernema carpocapsae</name>
    <name type="common">Entomopathogenic nematode</name>
    <dbReference type="NCBI Taxonomy" id="34508"/>
    <lineage>
        <taxon>Eukaryota</taxon>
        <taxon>Metazoa</taxon>
        <taxon>Ecdysozoa</taxon>
        <taxon>Nematoda</taxon>
        <taxon>Chromadorea</taxon>
        <taxon>Rhabditida</taxon>
        <taxon>Tylenchina</taxon>
        <taxon>Panagrolaimomorpha</taxon>
        <taxon>Strongyloidoidea</taxon>
        <taxon>Steinernematidae</taxon>
        <taxon>Steinernema</taxon>
    </lineage>
</organism>
<sequence length="80" mass="8803">MRAQDRLLHNRLMVKVIIPTFDPASLLYSPIPGGQKRTASSSSPRTFGNSDLLPPYPRFPVLSLFNATLTANKADIAMDC</sequence>
<keyword evidence="2" id="KW-1185">Reference proteome</keyword>
<gene>
    <name evidence="1" type="ORF">L596_024793</name>
</gene>
<reference evidence="1 2" key="2">
    <citation type="journal article" date="2019" name="G3 (Bethesda)">
        <title>Hybrid Assembly of the Genome of the Entomopathogenic Nematode Steinernema carpocapsae Identifies the X-Chromosome.</title>
        <authorList>
            <person name="Serra L."/>
            <person name="Macchietto M."/>
            <person name="Macias-Munoz A."/>
            <person name="McGill C.J."/>
            <person name="Rodriguez I.M."/>
            <person name="Rodriguez B."/>
            <person name="Murad R."/>
            <person name="Mortazavi A."/>
        </authorList>
    </citation>
    <scope>NUCLEOTIDE SEQUENCE [LARGE SCALE GENOMIC DNA]</scope>
    <source>
        <strain evidence="1 2">ALL</strain>
    </source>
</reference>
<name>A0A4U5M5T9_STECR</name>
<accession>A0A4U5M5T9</accession>
<dbReference type="Proteomes" id="UP000298663">
    <property type="component" value="Unassembled WGS sequence"/>
</dbReference>
<comment type="caution">
    <text evidence="1">The sequence shown here is derived from an EMBL/GenBank/DDBJ whole genome shotgun (WGS) entry which is preliminary data.</text>
</comment>
<protein>
    <submittedName>
        <fullName evidence="1">Uncharacterized protein</fullName>
    </submittedName>
</protein>
<dbReference type="AlphaFoldDB" id="A0A4U5M5T9"/>
<evidence type="ECO:0000313" key="1">
    <source>
        <dbReference type="EMBL" id="TKR64220.1"/>
    </source>
</evidence>